<dbReference type="Proteomes" id="UP000298517">
    <property type="component" value="Unassembled WGS sequence"/>
</dbReference>
<dbReference type="PANTHER" id="PTHR30605:SF0">
    <property type="entry name" value="ANHYDRO-N-ACETYLMURAMIC ACID KINASE"/>
    <property type="match status" value="1"/>
</dbReference>
<dbReference type="GO" id="GO:0016301">
    <property type="term" value="F:kinase activity"/>
    <property type="evidence" value="ECO:0007669"/>
    <property type="project" value="UniProtKB-KW"/>
</dbReference>
<evidence type="ECO:0000313" key="2">
    <source>
        <dbReference type="Proteomes" id="UP000298517"/>
    </source>
</evidence>
<dbReference type="NCBIfam" id="NF007144">
    <property type="entry name" value="PRK09585.2-3"/>
    <property type="match status" value="1"/>
</dbReference>
<keyword evidence="2" id="KW-1185">Reference proteome</keyword>
<keyword evidence="1" id="KW-0808">Transferase</keyword>
<reference evidence="1 2" key="1">
    <citation type="journal article" date="2011" name="J. Microbiol.">
        <title>Gramella jeungdoensis sp. nov., isolated from a solar saltern in Korea.</title>
        <authorList>
            <person name="Joung Y."/>
            <person name="Kim H."/>
            <person name="Jang T."/>
            <person name="Ahn T.S."/>
            <person name="Joh K."/>
        </authorList>
    </citation>
    <scope>NUCLEOTIDE SEQUENCE [LARGE SCALE GENOMIC DNA]</scope>
    <source>
        <strain evidence="1 2">KCTC 23123</strain>
    </source>
</reference>
<protein>
    <submittedName>
        <fullName evidence="1">Anhydro-N-acetylmuramic acid kinase</fullName>
        <ecNumber evidence="1">2.7.1.170</ecNumber>
    </submittedName>
</protein>
<proteinExistence type="predicted"/>
<dbReference type="GO" id="GO:0016773">
    <property type="term" value="F:phosphotransferase activity, alcohol group as acceptor"/>
    <property type="evidence" value="ECO:0007669"/>
    <property type="project" value="InterPro"/>
</dbReference>
<dbReference type="GO" id="GO:0009254">
    <property type="term" value="P:peptidoglycan turnover"/>
    <property type="evidence" value="ECO:0007669"/>
    <property type="project" value="InterPro"/>
</dbReference>
<dbReference type="SUPFAM" id="SSF53067">
    <property type="entry name" value="Actin-like ATPase domain"/>
    <property type="match status" value="1"/>
</dbReference>
<dbReference type="EMBL" id="SNQI01000002">
    <property type="protein sequence ID" value="TEW75096.1"/>
    <property type="molecule type" value="Genomic_DNA"/>
</dbReference>
<dbReference type="Gene3D" id="3.30.420.40">
    <property type="match status" value="2"/>
</dbReference>
<gene>
    <name evidence="1" type="ORF">E2488_06125</name>
</gene>
<dbReference type="Pfam" id="PF03702">
    <property type="entry name" value="AnmK"/>
    <property type="match status" value="1"/>
</dbReference>
<dbReference type="GO" id="GO:0006040">
    <property type="term" value="P:amino sugar metabolic process"/>
    <property type="evidence" value="ECO:0007669"/>
    <property type="project" value="InterPro"/>
</dbReference>
<dbReference type="EC" id="2.7.1.170" evidence="1"/>
<dbReference type="RefSeq" id="WP_134247466.1">
    <property type="nucleotide sequence ID" value="NZ_SNQI01000002.1"/>
</dbReference>
<keyword evidence="1" id="KW-0418">Kinase</keyword>
<comment type="caution">
    <text evidence="1">The sequence shown here is derived from an EMBL/GenBank/DDBJ whole genome shotgun (WGS) entry which is preliminary data.</text>
</comment>
<evidence type="ECO:0000313" key="1">
    <source>
        <dbReference type="EMBL" id="TEW75096.1"/>
    </source>
</evidence>
<dbReference type="PANTHER" id="PTHR30605">
    <property type="entry name" value="ANHYDRO-N-ACETYLMURAMIC ACID KINASE"/>
    <property type="match status" value="1"/>
</dbReference>
<dbReference type="OrthoDB" id="9763949at2"/>
<accession>A0A4Y8AUQ3</accession>
<dbReference type="InterPro" id="IPR043129">
    <property type="entry name" value="ATPase_NBD"/>
</dbReference>
<dbReference type="AlphaFoldDB" id="A0A4Y8AUQ3"/>
<organism evidence="1 2">
    <name type="scientific">Gramella jeungdoensis</name>
    <dbReference type="NCBI Taxonomy" id="708091"/>
    <lineage>
        <taxon>Bacteria</taxon>
        <taxon>Pseudomonadati</taxon>
        <taxon>Bacteroidota</taxon>
        <taxon>Flavobacteriia</taxon>
        <taxon>Flavobacteriales</taxon>
        <taxon>Flavobacteriaceae</taxon>
        <taxon>Christiangramia</taxon>
    </lineage>
</organism>
<dbReference type="InterPro" id="IPR005338">
    <property type="entry name" value="Anhydro_N_Ac-Mur_kinase"/>
</dbReference>
<sequence length="354" mass="39619">MKNKTKYCLGVMSGTSLDGLDIAYLKIDSQTSYQFEILKAVTIPYNPDWKNMLKNGFHISGEALTKLDADYGIYLGNTLKKFITENNIENLDFIASHGHTIYHNPSDNYTLQIGNGPYINTITGIKTICDFRTQDVALGGQGAPLVPIGDALLFSEYDYCLNLGGFSNISMNKNNQRIAFDICPVNIVMNHYVNSLDLEYDENGEIASKGNIDTTLLNELNSLPFYNDSKPKSLGYEFILETIFPIINKYNLEIKDILRTFVEHIAQQIAKKIASDSSKRMLITGGGAFNIFLIERLKEFTKTELIIPENSIIDYKEALVFALLGYLKDEEKNNCLKSVTGASKDHSSGIIYTS</sequence>
<dbReference type="GO" id="GO:0005524">
    <property type="term" value="F:ATP binding"/>
    <property type="evidence" value="ECO:0007669"/>
    <property type="project" value="InterPro"/>
</dbReference>
<name>A0A4Y8AUQ3_9FLAO</name>